<comment type="function">
    <text evidence="3 5">Binds to 23S rRNA. Forms part of two intersubunit bridges in the 70S ribosome.</text>
</comment>
<dbReference type="GO" id="GO:0003735">
    <property type="term" value="F:structural constituent of ribosome"/>
    <property type="evidence" value="ECO:0007669"/>
    <property type="project" value="InterPro"/>
</dbReference>
<dbReference type="Gene3D" id="2.40.150.20">
    <property type="entry name" value="Ribosomal protein L14"/>
    <property type="match status" value="1"/>
</dbReference>
<dbReference type="PANTHER" id="PTHR11761">
    <property type="entry name" value="50S/60S RIBOSOMAL PROTEIN L14/L23"/>
    <property type="match status" value="1"/>
</dbReference>
<sequence length="124" mass="13860">MLQLRSVLQIADNSGAKEVYLVGIPGQGNKHYAYLGDVISAIVKKADPYGHVKKGELVYGLIVRTRKETKRKDGSYIRFDDNACVILQAKLSQEPKGTRFFGPLAREIKERGYKKIASLASEIY</sequence>
<evidence type="ECO:0000256" key="2">
    <source>
        <dbReference type="ARBA" id="ARBA00023274"/>
    </source>
</evidence>
<dbReference type="Proteomes" id="UP000177159">
    <property type="component" value="Unassembled WGS sequence"/>
</dbReference>
<evidence type="ECO:0000256" key="4">
    <source>
        <dbReference type="RuleBase" id="RU003949"/>
    </source>
</evidence>
<name>A0A1F7GVE2_9BACT</name>
<dbReference type="InterPro" id="IPR005745">
    <property type="entry name" value="Ribosomal_uL14_bac-type"/>
</dbReference>
<dbReference type="GO" id="GO:0070180">
    <property type="term" value="F:large ribosomal subunit rRNA binding"/>
    <property type="evidence" value="ECO:0007669"/>
    <property type="project" value="TreeGrafter"/>
</dbReference>
<evidence type="ECO:0000256" key="1">
    <source>
        <dbReference type="ARBA" id="ARBA00022980"/>
    </source>
</evidence>
<dbReference type="InterPro" id="IPR000218">
    <property type="entry name" value="Ribosomal_uL14"/>
</dbReference>
<dbReference type="InterPro" id="IPR036853">
    <property type="entry name" value="Ribosomal_uL14_sf"/>
</dbReference>
<proteinExistence type="inferred from homology"/>
<accession>A0A1F7GVE2</accession>
<evidence type="ECO:0000256" key="5">
    <source>
        <dbReference type="RuleBase" id="RU003950"/>
    </source>
</evidence>
<dbReference type="PROSITE" id="PS00049">
    <property type="entry name" value="RIBOSOMAL_L14"/>
    <property type="match status" value="1"/>
</dbReference>
<protein>
    <recommendedName>
        <fullName evidence="3">Large ribosomal subunit protein uL14</fullName>
    </recommendedName>
</protein>
<dbReference type="CDD" id="cd00337">
    <property type="entry name" value="Ribosomal_uL14"/>
    <property type="match status" value="1"/>
</dbReference>
<dbReference type="SUPFAM" id="SSF50193">
    <property type="entry name" value="Ribosomal protein L14"/>
    <property type="match status" value="1"/>
</dbReference>
<gene>
    <name evidence="3" type="primary">rplN</name>
    <name evidence="6" type="ORF">A3C24_00220</name>
</gene>
<dbReference type="InterPro" id="IPR019972">
    <property type="entry name" value="Ribosomal_uL14_CS"/>
</dbReference>
<dbReference type="EMBL" id="MFZM01000028">
    <property type="protein sequence ID" value="OGK23057.1"/>
    <property type="molecule type" value="Genomic_DNA"/>
</dbReference>
<dbReference type="HAMAP" id="MF_01367">
    <property type="entry name" value="Ribosomal_uL14"/>
    <property type="match status" value="1"/>
</dbReference>
<dbReference type="PANTHER" id="PTHR11761:SF3">
    <property type="entry name" value="LARGE RIBOSOMAL SUBUNIT PROTEIN UL14M"/>
    <property type="match status" value="1"/>
</dbReference>
<keyword evidence="2 3" id="KW-0687">Ribonucleoprotein</keyword>
<evidence type="ECO:0000313" key="6">
    <source>
        <dbReference type="EMBL" id="OGK23057.1"/>
    </source>
</evidence>
<dbReference type="NCBIfam" id="TIGR01067">
    <property type="entry name" value="rplN_bact"/>
    <property type="match status" value="1"/>
</dbReference>
<comment type="similarity">
    <text evidence="3 4">Belongs to the universal ribosomal protein uL14 family.</text>
</comment>
<dbReference type="AlphaFoldDB" id="A0A1F7GVE2"/>
<reference evidence="6 7" key="1">
    <citation type="journal article" date="2016" name="Nat. Commun.">
        <title>Thousands of microbial genomes shed light on interconnected biogeochemical processes in an aquifer system.</title>
        <authorList>
            <person name="Anantharaman K."/>
            <person name="Brown C.T."/>
            <person name="Hug L.A."/>
            <person name="Sharon I."/>
            <person name="Castelle C.J."/>
            <person name="Probst A.J."/>
            <person name="Thomas B.C."/>
            <person name="Singh A."/>
            <person name="Wilkins M.J."/>
            <person name="Karaoz U."/>
            <person name="Brodie E.L."/>
            <person name="Williams K.H."/>
            <person name="Hubbard S.S."/>
            <person name="Banfield J.F."/>
        </authorList>
    </citation>
    <scope>NUCLEOTIDE SEQUENCE [LARGE SCALE GENOMIC DNA]</scope>
</reference>
<comment type="subunit">
    <text evidence="3">Part of the 50S ribosomal subunit. Forms a cluster with proteins L3 and L19. In the 70S ribosome, L14 and L19 interact and together make contacts with the 16S rRNA in bridges B5 and B8.</text>
</comment>
<keyword evidence="3 5" id="KW-0699">rRNA-binding</keyword>
<dbReference type="SMART" id="SM01374">
    <property type="entry name" value="Ribosomal_L14"/>
    <property type="match status" value="1"/>
</dbReference>
<keyword evidence="3 5" id="KW-0694">RNA-binding</keyword>
<dbReference type="GO" id="GO:0022625">
    <property type="term" value="C:cytosolic large ribosomal subunit"/>
    <property type="evidence" value="ECO:0007669"/>
    <property type="project" value="TreeGrafter"/>
</dbReference>
<dbReference type="Pfam" id="PF00238">
    <property type="entry name" value="Ribosomal_L14"/>
    <property type="match status" value="1"/>
</dbReference>
<evidence type="ECO:0000313" key="7">
    <source>
        <dbReference type="Proteomes" id="UP000177159"/>
    </source>
</evidence>
<evidence type="ECO:0000256" key="3">
    <source>
        <dbReference type="HAMAP-Rule" id="MF_01367"/>
    </source>
</evidence>
<comment type="caution">
    <text evidence="6">The sequence shown here is derived from an EMBL/GenBank/DDBJ whole genome shotgun (WGS) entry which is preliminary data.</text>
</comment>
<organism evidence="6 7">
    <name type="scientific">Candidatus Roizmanbacteria bacterium RIFCSPHIGHO2_02_FULL_37_24</name>
    <dbReference type="NCBI Taxonomy" id="1802037"/>
    <lineage>
        <taxon>Bacteria</taxon>
        <taxon>Candidatus Roizmaniibacteriota</taxon>
    </lineage>
</organism>
<keyword evidence="1 3" id="KW-0689">Ribosomal protein</keyword>
<dbReference type="GO" id="GO:0006412">
    <property type="term" value="P:translation"/>
    <property type="evidence" value="ECO:0007669"/>
    <property type="project" value="UniProtKB-UniRule"/>
</dbReference>